<accession>A0A075G6F5</accession>
<dbReference type="EMBL" id="KF900510">
    <property type="protein sequence ID" value="AIE97526.1"/>
    <property type="molecule type" value="Genomic_DNA"/>
</dbReference>
<organism evidence="1">
    <name type="scientific">uncultured marine thaumarchaeote KM3_01_C08</name>
    <dbReference type="NCBI Taxonomy" id="1455951"/>
    <lineage>
        <taxon>Archaea</taxon>
        <taxon>Nitrososphaerota</taxon>
        <taxon>environmental samples</taxon>
    </lineage>
</organism>
<proteinExistence type="predicted"/>
<evidence type="ECO:0000313" key="1">
    <source>
        <dbReference type="EMBL" id="AIE97526.1"/>
    </source>
</evidence>
<dbReference type="AlphaFoldDB" id="A0A075G6F5"/>
<reference evidence="1" key="1">
    <citation type="journal article" date="2014" name="Genome Biol. Evol.">
        <title>Pangenome evidence for extensive interdomain horizontal transfer affecting lineage core and shell genes in uncultured planktonic thaumarchaeota and euryarchaeota.</title>
        <authorList>
            <person name="Deschamps P."/>
            <person name="Zivanovic Y."/>
            <person name="Moreira D."/>
            <person name="Rodriguez-Valera F."/>
            <person name="Lopez-Garcia P."/>
        </authorList>
    </citation>
    <scope>NUCLEOTIDE SEQUENCE</scope>
</reference>
<protein>
    <submittedName>
        <fullName evidence="1">Uncharacterized protein</fullName>
    </submittedName>
</protein>
<name>A0A075G6F5_9ARCH</name>
<sequence length="94" mass="10891">MNKTTILCLDKYEAQKLDNLIFVNETKEIYVTEILDVIENEIVLLVKDKSAHSVILKDDNQVVNFVDFIQSVIEKKHKITDTKIVENSVEIIKE</sequence>